<evidence type="ECO:0000313" key="1">
    <source>
        <dbReference type="EMBL" id="OGC54760.1"/>
    </source>
</evidence>
<dbReference type="STRING" id="1802619.A2797_02455"/>
<protein>
    <submittedName>
        <fullName evidence="1">Uncharacterized protein</fullName>
    </submittedName>
</protein>
<evidence type="ECO:0000313" key="2">
    <source>
        <dbReference type="Proteomes" id="UP000179005"/>
    </source>
</evidence>
<gene>
    <name evidence="1" type="ORF">A2797_02455</name>
</gene>
<organism evidence="1 2">
    <name type="scientific">candidate division WWE3 bacterium RIFCSPHIGHO2_01_FULL_48_15</name>
    <dbReference type="NCBI Taxonomy" id="1802619"/>
    <lineage>
        <taxon>Bacteria</taxon>
        <taxon>Katanobacteria</taxon>
    </lineage>
</organism>
<dbReference type="Proteomes" id="UP000179005">
    <property type="component" value="Unassembled WGS sequence"/>
</dbReference>
<comment type="caution">
    <text evidence="1">The sequence shown here is derived from an EMBL/GenBank/DDBJ whole genome shotgun (WGS) entry which is preliminary data.</text>
</comment>
<dbReference type="AlphaFoldDB" id="A0A1F4VCU8"/>
<proteinExistence type="predicted"/>
<accession>A0A1F4VCU8</accession>
<name>A0A1F4VCU8_UNCKA</name>
<sequence>MRAYAVSGATSGLSSYHTGGDTFEVLTVTITIPTNATNITLAVKFDASTTAYLDNATAVIGSTAQTYYPLHPADEWERAQRYYEVHGGLAGAPGWPIFTAYTPSTDQPRFVVTFAVRKAVVPTVTVNGTWTGPALTIESPNEAGYAARFTGTAATFNQTYTNSADDTITAEANP</sequence>
<reference evidence="1 2" key="1">
    <citation type="journal article" date="2016" name="Nat. Commun.">
        <title>Thousands of microbial genomes shed light on interconnected biogeochemical processes in an aquifer system.</title>
        <authorList>
            <person name="Anantharaman K."/>
            <person name="Brown C.T."/>
            <person name="Hug L.A."/>
            <person name="Sharon I."/>
            <person name="Castelle C.J."/>
            <person name="Probst A.J."/>
            <person name="Thomas B.C."/>
            <person name="Singh A."/>
            <person name="Wilkins M.J."/>
            <person name="Karaoz U."/>
            <person name="Brodie E.L."/>
            <person name="Williams K.H."/>
            <person name="Hubbard S.S."/>
            <person name="Banfield J.F."/>
        </authorList>
    </citation>
    <scope>NUCLEOTIDE SEQUENCE [LARGE SCALE GENOMIC DNA]</scope>
</reference>
<dbReference type="EMBL" id="MEVC01000014">
    <property type="protein sequence ID" value="OGC54760.1"/>
    <property type="molecule type" value="Genomic_DNA"/>
</dbReference>